<dbReference type="Pfam" id="PF00201">
    <property type="entry name" value="UDPGT"/>
    <property type="match status" value="1"/>
</dbReference>
<evidence type="ECO:0000313" key="5">
    <source>
        <dbReference type="EMBL" id="GMH05637.1"/>
    </source>
</evidence>
<name>A0AAD3XIB0_NEPGR</name>
<dbReference type="GO" id="GO:0080043">
    <property type="term" value="F:quercetin 3-O-glucosyltransferase activity"/>
    <property type="evidence" value="ECO:0007669"/>
    <property type="project" value="TreeGrafter"/>
</dbReference>
<dbReference type="GO" id="GO:0080044">
    <property type="term" value="F:quercetin 7-O-glucosyltransferase activity"/>
    <property type="evidence" value="ECO:0007669"/>
    <property type="project" value="TreeGrafter"/>
</dbReference>
<evidence type="ECO:0000256" key="3">
    <source>
        <dbReference type="RuleBase" id="RU003718"/>
    </source>
</evidence>
<keyword evidence="3" id="KW-0328">Glycosyltransferase</keyword>
<evidence type="ECO:0000256" key="2">
    <source>
        <dbReference type="ARBA" id="ARBA00022679"/>
    </source>
</evidence>
<evidence type="ECO:0000256" key="1">
    <source>
        <dbReference type="ARBA" id="ARBA00009995"/>
    </source>
</evidence>
<reference evidence="5" key="1">
    <citation type="submission" date="2023-05" db="EMBL/GenBank/DDBJ databases">
        <title>Nepenthes gracilis genome sequencing.</title>
        <authorList>
            <person name="Fukushima K."/>
        </authorList>
    </citation>
    <scope>NUCLEOTIDE SEQUENCE</scope>
    <source>
        <strain evidence="5">SING2019-196</strain>
    </source>
</reference>
<comment type="caution">
    <text evidence="5">The sequence shown here is derived from an EMBL/GenBank/DDBJ whole genome shotgun (WGS) entry which is preliminary data.</text>
</comment>
<protein>
    <recommendedName>
        <fullName evidence="4">Glycosyltransferase</fullName>
        <ecNumber evidence="4">2.4.1.-</ecNumber>
    </recommendedName>
</protein>
<dbReference type="Gene3D" id="3.40.50.2000">
    <property type="entry name" value="Glycogen Phosphorylase B"/>
    <property type="match status" value="2"/>
</dbReference>
<dbReference type="FunFam" id="3.40.50.2000:FF:000019">
    <property type="entry name" value="Glycosyltransferase"/>
    <property type="match status" value="1"/>
</dbReference>
<evidence type="ECO:0000313" key="6">
    <source>
        <dbReference type="Proteomes" id="UP001279734"/>
    </source>
</evidence>
<comment type="similarity">
    <text evidence="1 3">Belongs to the UDP-glycosyltransferase family.</text>
</comment>
<gene>
    <name evidence="5" type="ORF">Nepgr_007477</name>
</gene>
<dbReference type="InterPro" id="IPR002213">
    <property type="entry name" value="UDP_glucos_trans"/>
</dbReference>
<keyword evidence="2 3" id="KW-0808">Transferase</keyword>
<organism evidence="5 6">
    <name type="scientific">Nepenthes gracilis</name>
    <name type="common">Slender pitcher plant</name>
    <dbReference type="NCBI Taxonomy" id="150966"/>
    <lineage>
        <taxon>Eukaryota</taxon>
        <taxon>Viridiplantae</taxon>
        <taxon>Streptophyta</taxon>
        <taxon>Embryophyta</taxon>
        <taxon>Tracheophyta</taxon>
        <taxon>Spermatophyta</taxon>
        <taxon>Magnoliopsida</taxon>
        <taxon>eudicotyledons</taxon>
        <taxon>Gunneridae</taxon>
        <taxon>Pentapetalae</taxon>
        <taxon>Caryophyllales</taxon>
        <taxon>Nepenthaceae</taxon>
        <taxon>Nepenthes</taxon>
    </lineage>
</organism>
<dbReference type="AlphaFoldDB" id="A0AAD3XIB0"/>
<dbReference type="CDD" id="cd03784">
    <property type="entry name" value="GT1_Gtf-like"/>
    <property type="match status" value="1"/>
</dbReference>
<dbReference type="InterPro" id="IPR035595">
    <property type="entry name" value="UDP_glycos_trans_CS"/>
</dbReference>
<dbReference type="EC" id="2.4.1.-" evidence="4"/>
<dbReference type="SUPFAM" id="SSF53756">
    <property type="entry name" value="UDP-Glycosyltransferase/glycogen phosphorylase"/>
    <property type="match status" value="1"/>
</dbReference>
<dbReference type="EMBL" id="BSYO01000006">
    <property type="protein sequence ID" value="GMH05637.1"/>
    <property type="molecule type" value="Genomic_DNA"/>
</dbReference>
<keyword evidence="6" id="KW-1185">Reference proteome</keyword>
<proteinExistence type="inferred from homology"/>
<accession>A0AAD3XIB0</accession>
<dbReference type="Proteomes" id="UP001279734">
    <property type="component" value="Unassembled WGS sequence"/>
</dbReference>
<dbReference type="PANTHER" id="PTHR11926:SF870">
    <property type="entry name" value="UDP-GLYCOSYLTRANSFERASE 75B1"/>
    <property type="match status" value="1"/>
</dbReference>
<sequence length="467" mass="52230">MPTASSHFIIVTYPLQSHLNPALQFAKRLLHIGARVTIAAAASGYRRMFKDSIPEGITIAVISDGCDVGHDATDGSDAAFNDYISKFKLHGARTLGELIGKSASEGRPVTCVVYSILLSWAAEVARKFNVPSALLWIQSATMLNIYYHYFYGYADVIKECEKDPSWSLDLPGLNLQLKARDLPSFVAPASPYTFALPAFREQFEELEKESNPKIFVNTYNELEPEALRSIEKFSLVAVGPLLPSSLLDGTDPSDDSLGIAFFRRSRDYIPWLNSRSESSVIYVSFGSISVLSRRQTEEIARALLDTSRPFLWVIREKASGEEESEEDSLTCMEELEKRGLIVPWCCQVEVLSHPAVGCFVTHCGWNSSLESLSCGVPVVGCPQWTDQLTNARMIEDVWKTGVRVRKNEEGVIESGEMKRCFEIVMESEEMRKDAKKWRGRAVEASEDNLKILRDFVQGCGDHSVRKE</sequence>
<dbReference type="PROSITE" id="PS00375">
    <property type="entry name" value="UDPGT"/>
    <property type="match status" value="1"/>
</dbReference>
<evidence type="ECO:0000256" key="4">
    <source>
        <dbReference type="RuleBase" id="RU362057"/>
    </source>
</evidence>
<dbReference type="PANTHER" id="PTHR11926">
    <property type="entry name" value="GLUCOSYL/GLUCURONOSYL TRANSFERASES"/>
    <property type="match status" value="1"/>
</dbReference>